<comment type="caution">
    <text evidence="2">The sequence shown here is derived from an EMBL/GenBank/DDBJ whole genome shotgun (WGS) entry which is preliminary data.</text>
</comment>
<sequence>MRLLTIATVLFVTYFQLEFFS</sequence>
<evidence type="ECO:0000313" key="3">
    <source>
        <dbReference type="Proteomes" id="UP001151699"/>
    </source>
</evidence>
<dbReference type="Proteomes" id="UP001151699">
    <property type="component" value="Chromosome A"/>
</dbReference>
<dbReference type="EMBL" id="WJQU01000001">
    <property type="protein sequence ID" value="KAJ6648979.1"/>
    <property type="molecule type" value="Genomic_DNA"/>
</dbReference>
<evidence type="ECO:0000313" key="2">
    <source>
        <dbReference type="EMBL" id="KAJ6648979.1"/>
    </source>
</evidence>
<protein>
    <submittedName>
        <fullName evidence="2">Uncharacterized protein</fullName>
    </submittedName>
</protein>
<dbReference type="EMBL" id="WJQU01000001">
    <property type="protein sequence ID" value="KAJ6648978.1"/>
    <property type="molecule type" value="Genomic_DNA"/>
</dbReference>
<dbReference type="AlphaFoldDB" id="A0A9Q0NGB9"/>
<keyword evidence="3" id="KW-1185">Reference proteome</keyword>
<gene>
    <name evidence="1" type="ORF">Bhyg_04210</name>
    <name evidence="2" type="ORF">Bhyg_04211</name>
</gene>
<proteinExistence type="predicted"/>
<accession>A0A9Q0NGB9</accession>
<reference evidence="2" key="1">
    <citation type="submission" date="2022-07" db="EMBL/GenBank/DDBJ databases">
        <authorList>
            <person name="Trinca V."/>
            <person name="Uliana J.V.C."/>
            <person name="Torres T.T."/>
            <person name="Ward R.J."/>
            <person name="Monesi N."/>
        </authorList>
    </citation>
    <scope>NUCLEOTIDE SEQUENCE</scope>
    <source>
        <strain evidence="2">HSMRA1968</strain>
        <tissue evidence="2">Whole embryos</tissue>
    </source>
</reference>
<name>A0A9Q0NGB9_9DIPT</name>
<organism evidence="2 3">
    <name type="scientific">Pseudolycoriella hygida</name>
    <dbReference type="NCBI Taxonomy" id="35572"/>
    <lineage>
        <taxon>Eukaryota</taxon>
        <taxon>Metazoa</taxon>
        <taxon>Ecdysozoa</taxon>
        <taxon>Arthropoda</taxon>
        <taxon>Hexapoda</taxon>
        <taxon>Insecta</taxon>
        <taxon>Pterygota</taxon>
        <taxon>Neoptera</taxon>
        <taxon>Endopterygota</taxon>
        <taxon>Diptera</taxon>
        <taxon>Nematocera</taxon>
        <taxon>Sciaroidea</taxon>
        <taxon>Sciaridae</taxon>
        <taxon>Pseudolycoriella</taxon>
    </lineage>
</organism>
<evidence type="ECO:0000313" key="1">
    <source>
        <dbReference type="EMBL" id="KAJ6648978.1"/>
    </source>
</evidence>